<reference evidence="1 2" key="1">
    <citation type="submission" date="2024-01" db="EMBL/GenBank/DDBJ databases">
        <title>The genomes of 5 underutilized Papilionoideae crops provide insights into root nodulation and disease resistanc.</title>
        <authorList>
            <person name="Jiang F."/>
        </authorList>
    </citation>
    <scope>NUCLEOTIDE SEQUENCE [LARGE SCALE GENOMIC DNA]</scope>
    <source>
        <strain evidence="1">DUOXIRENSHENG_FW03</strain>
        <tissue evidence="1">Leaves</tissue>
    </source>
</reference>
<keyword evidence="2" id="KW-1185">Reference proteome</keyword>
<dbReference type="AlphaFoldDB" id="A0AAN9SCN8"/>
<evidence type="ECO:0000313" key="2">
    <source>
        <dbReference type="Proteomes" id="UP001386955"/>
    </source>
</evidence>
<dbReference type="EMBL" id="JAYMYS010000005">
    <property type="protein sequence ID" value="KAK7392675.1"/>
    <property type="molecule type" value="Genomic_DNA"/>
</dbReference>
<organism evidence="1 2">
    <name type="scientific">Psophocarpus tetragonolobus</name>
    <name type="common">Winged bean</name>
    <name type="synonym">Dolichos tetragonolobus</name>
    <dbReference type="NCBI Taxonomy" id="3891"/>
    <lineage>
        <taxon>Eukaryota</taxon>
        <taxon>Viridiplantae</taxon>
        <taxon>Streptophyta</taxon>
        <taxon>Embryophyta</taxon>
        <taxon>Tracheophyta</taxon>
        <taxon>Spermatophyta</taxon>
        <taxon>Magnoliopsida</taxon>
        <taxon>eudicotyledons</taxon>
        <taxon>Gunneridae</taxon>
        <taxon>Pentapetalae</taxon>
        <taxon>rosids</taxon>
        <taxon>fabids</taxon>
        <taxon>Fabales</taxon>
        <taxon>Fabaceae</taxon>
        <taxon>Papilionoideae</taxon>
        <taxon>50 kb inversion clade</taxon>
        <taxon>NPAAA clade</taxon>
        <taxon>indigoferoid/millettioid clade</taxon>
        <taxon>Phaseoleae</taxon>
        <taxon>Psophocarpus</taxon>
    </lineage>
</organism>
<comment type="caution">
    <text evidence="1">The sequence shown here is derived from an EMBL/GenBank/DDBJ whole genome shotgun (WGS) entry which is preliminary data.</text>
</comment>
<gene>
    <name evidence="1" type="ORF">VNO78_21119</name>
</gene>
<proteinExistence type="predicted"/>
<protein>
    <submittedName>
        <fullName evidence="1">Uncharacterized protein</fullName>
    </submittedName>
</protein>
<sequence length="94" mass="10607">MMAIKFLVSSIWITNESVIEYSYGWRYTCTEFPVPFGGCILGICSNETHDEGGDCVDDLVLLTLILLGIWAFAQEIVDNATNTNWFVYGEEVRT</sequence>
<accession>A0AAN9SCN8</accession>
<dbReference type="Proteomes" id="UP001386955">
    <property type="component" value="Unassembled WGS sequence"/>
</dbReference>
<evidence type="ECO:0000313" key="1">
    <source>
        <dbReference type="EMBL" id="KAK7392675.1"/>
    </source>
</evidence>
<name>A0AAN9SCN8_PSOTE</name>